<protein>
    <submittedName>
        <fullName evidence="6">Glycosyltransferase family A protein</fullName>
        <ecNumber evidence="6">2.4.-.-</ecNumber>
    </submittedName>
</protein>
<dbReference type="CDD" id="cd00761">
    <property type="entry name" value="Glyco_tranf_GTA_type"/>
    <property type="match status" value="1"/>
</dbReference>
<evidence type="ECO:0000259" key="5">
    <source>
        <dbReference type="Pfam" id="PF00535"/>
    </source>
</evidence>
<feature type="domain" description="Glycosyltransferase 2-like" evidence="5">
    <location>
        <begin position="13"/>
        <end position="123"/>
    </location>
</feature>
<comment type="similarity">
    <text evidence="1">Belongs to the glycosyltransferase 2 family.</text>
</comment>
<dbReference type="Proteomes" id="UP001371218">
    <property type="component" value="Unassembled WGS sequence"/>
</dbReference>
<keyword evidence="4" id="KW-1133">Transmembrane helix</keyword>
<proteinExistence type="inferred from homology"/>
<dbReference type="PANTHER" id="PTHR43179">
    <property type="entry name" value="RHAMNOSYLTRANSFERASE WBBL"/>
    <property type="match status" value="1"/>
</dbReference>
<dbReference type="EC" id="2.4.-.-" evidence="6"/>
<dbReference type="EMBL" id="JBBUTG010000003">
    <property type="protein sequence ID" value="MEK8030673.1"/>
    <property type="molecule type" value="Genomic_DNA"/>
</dbReference>
<dbReference type="PANTHER" id="PTHR43179:SF12">
    <property type="entry name" value="GALACTOFURANOSYLTRANSFERASE GLFT2"/>
    <property type="match status" value="1"/>
</dbReference>
<organism evidence="6 7">
    <name type="scientific">Ideonella lacteola</name>
    <dbReference type="NCBI Taxonomy" id="2984193"/>
    <lineage>
        <taxon>Bacteria</taxon>
        <taxon>Pseudomonadati</taxon>
        <taxon>Pseudomonadota</taxon>
        <taxon>Betaproteobacteria</taxon>
        <taxon>Burkholderiales</taxon>
        <taxon>Sphaerotilaceae</taxon>
        <taxon>Ideonella</taxon>
    </lineage>
</organism>
<dbReference type="SUPFAM" id="SSF53448">
    <property type="entry name" value="Nucleotide-diphospho-sugar transferases"/>
    <property type="match status" value="1"/>
</dbReference>
<keyword evidence="2 6" id="KW-0328">Glycosyltransferase</keyword>
<keyword evidence="3 6" id="KW-0808">Transferase</keyword>
<dbReference type="RefSeq" id="WP_341425033.1">
    <property type="nucleotide sequence ID" value="NZ_JBBUTG010000003.1"/>
</dbReference>
<dbReference type="Gene3D" id="3.90.550.10">
    <property type="entry name" value="Spore Coat Polysaccharide Biosynthesis Protein SpsA, Chain A"/>
    <property type="match status" value="1"/>
</dbReference>
<evidence type="ECO:0000256" key="2">
    <source>
        <dbReference type="ARBA" id="ARBA00022676"/>
    </source>
</evidence>
<feature type="transmembrane region" description="Helical" evidence="4">
    <location>
        <begin position="251"/>
        <end position="282"/>
    </location>
</feature>
<evidence type="ECO:0000256" key="4">
    <source>
        <dbReference type="SAM" id="Phobius"/>
    </source>
</evidence>
<keyword evidence="4" id="KW-0472">Membrane</keyword>
<name>A0ABU9BQ77_9BURK</name>
<gene>
    <name evidence="6" type="ORF">AACH06_07520</name>
</gene>
<evidence type="ECO:0000256" key="3">
    <source>
        <dbReference type="ARBA" id="ARBA00022679"/>
    </source>
</evidence>
<comment type="caution">
    <text evidence="6">The sequence shown here is derived from an EMBL/GenBank/DDBJ whole genome shotgun (WGS) entry which is preliminary data.</text>
</comment>
<dbReference type="InterPro" id="IPR001173">
    <property type="entry name" value="Glyco_trans_2-like"/>
</dbReference>
<dbReference type="Pfam" id="PF00535">
    <property type="entry name" value="Glycos_transf_2"/>
    <property type="match status" value="1"/>
</dbReference>
<dbReference type="InterPro" id="IPR029044">
    <property type="entry name" value="Nucleotide-diphossugar_trans"/>
</dbReference>
<sequence length="336" mass="37268">MPLPDATSTSAGVVVIGRNEGERLLACLQALRAQPRPVIYVDSGSSDGSVERARPLCDAVLPLDPAKPFSAARARNEGAALLRQRHPRLRHVQFIDGDCLMQPDWLNAAEAALDADPKLAVVIGHLQEMNPQASVYNRLCALEWQSPAGLIENYGALGGIMMVKLAVFESLGGFRAEVIAGEDSEFGVRVGESGLQVRKLDVAMARHDADMHRFSQWWTRSVRAGHAIGQRAFLHGDGPLRDCARERRSTWVWGVALPLLVAGLAWPTRGLSLLLLGGYALLGWRIFRYRRGRGDTVADAWLYTRFNLLAKLANGRGLLRFQWNRLRGRFRIIEYK</sequence>
<keyword evidence="4" id="KW-0812">Transmembrane</keyword>
<evidence type="ECO:0000256" key="1">
    <source>
        <dbReference type="ARBA" id="ARBA00006739"/>
    </source>
</evidence>
<accession>A0ABU9BQ77</accession>
<evidence type="ECO:0000313" key="6">
    <source>
        <dbReference type="EMBL" id="MEK8030673.1"/>
    </source>
</evidence>
<reference evidence="6 7" key="1">
    <citation type="submission" date="2024-04" db="EMBL/GenBank/DDBJ databases">
        <title>Novel species of the genus Ideonella isolated from streams.</title>
        <authorList>
            <person name="Lu H."/>
        </authorList>
    </citation>
    <scope>NUCLEOTIDE SEQUENCE [LARGE SCALE GENOMIC DNA]</scope>
    <source>
        <strain evidence="6 7">DXS29W</strain>
    </source>
</reference>
<evidence type="ECO:0000313" key="7">
    <source>
        <dbReference type="Proteomes" id="UP001371218"/>
    </source>
</evidence>
<dbReference type="GO" id="GO:0016757">
    <property type="term" value="F:glycosyltransferase activity"/>
    <property type="evidence" value="ECO:0007669"/>
    <property type="project" value="UniProtKB-KW"/>
</dbReference>
<keyword evidence="7" id="KW-1185">Reference proteome</keyword>